<accession>A0A8H5GQR1</accession>
<dbReference type="AlphaFoldDB" id="A0A8H5GQR1"/>
<reference evidence="2 3" key="1">
    <citation type="journal article" date="2020" name="ISME J.">
        <title>Uncovering the hidden diversity of litter-decomposition mechanisms in mushroom-forming fungi.</title>
        <authorList>
            <person name="Floudas D."/>
            <person name="Bentzer J."/>
            <person name="Ahren D."/>
            <person name="Johansson T."/>
            <person name="Persson P."/>
            <person name="Tunlid A."/>
        </authorList>
    </citation>
    <scope>NUCLEOTIDE SEQUENCE [LARGE SCALE GENOMIC DNA]</scope>
    <source>
        <strain evidence="2 3">CBS 291.85</strain>
    </source>
</reference>
<protein>
    <submittedName>
        <fullName evidence="2">Uncharacterized protein</fullName>
    </submittedName>
</protein>
<sequence length="186" mass="20507">MVESSKRGRETDAYILEKWKWDFRRELEKPYSLDTYVPSFLICSLLVVLVTVLSPLAFLFPLHPQETLQTPQIPAPPTPSNSTQTFSLPNHSLLPVSLHTSLPSSPPTPWITTSSTYPVTPTFDYEVITAGNQTILRGKNIVVDDMDVYSDDPSGTGNGGTGGLGHVLQYKGNWGVLSPETFVLDN</sequence>
<name>A0A8H5GQR1_9AGAR</name>
<feature type="transmembrane region" description="Helical" evidence="1">
    <location>
        <begin position="36"/>
        <end position="60"/>
    </location>
</feature>
<keyword evidence="1" id="KW-0472">Membrane</keyword>
<organism evidence="2 3">
    <name type="scientific">Tetrapyrgos nigripes</name>
    <dbReference type="NCBI Taxonomy" id="182062"/>
    <lineage>
        <taxon>Eukaryota</taxon>
        <taxon>Fungi</taxon>
        <taxon>Dikarya</taxon>
        <taxon>Basidiomycota</taxon>
        <taxon>Agaricomycotina</taxon>
        <taxon>Agaricomycetes</taxon>
        <taxon>Agaricomycetidae</taxon>
        <taxon>Agaricales</taxon>
        <taxon>Marasmiineae</taxon>
        <taxon>Marasmiaceae</taxon>
        <taxon>Tetrapyrgos</taxon>
    </lineage>
</organism>
<keyword evidence="1" id="KW-1133">Transmembrane helix</keyword>
<gene>
    <name evidence="2" type="ORF">D9758_002700</name>
</gene>
<keyword evidence="3" id="KW-1185">Reference proteome</keyword>
<proteinExistence type="predicted"/>
<comment type="caution">
    <text evidence="2">The sequence shown here is derived from an EMBL/GenBank/DDBJ whole genome shotgun (WGS) entry which is preliminary data.</text>
</comment>
<dbReference type="OrthoDB" id="2901006at2759"/>
<evidence type="ECO:0000313" key="2">
    <source>
        <dbReference type="EMBL" id="KAF5369299.1"/>
    </source>
</evidence>
<keyword evidence="1" id="KW-0812">Transmembrane</keyword>
<dbReference type="Proteomes" id="UP000559256">
    <property type="component" value="Unassembled WGS sequence"/>
</dbReference>
<evidence type="ECO:0000256" key="1">
    <source>
        <dbReference type="SAM" id="Phobius"/>
    </source>
</evidence>
<dbReference type="EMBL" id="JAACJM010000013">
    <property type="protein sequence ID" value="KAF5369299.1"/>
    <property type="molecule type" value="Genomic_DNA"/>
</dbReference>
<evidence type="ECO:0000313" key="3">
    <source>
        <dbReference type="Proteomes" id="UP000559256"/>
    </source>
</evidence>